<reference evidence="2" key="1">
    <citation type="submission" date="2018-06" db="EMBL/GenBank/DDBJ databases">
        <authorList>
            <person name="Zhirakovskaya E."/>
        </authorList>
    </citation>
    <scope>NUCLEOTIDE SEQUENCE</scope>
</reference>
<gene>
    <name evidence="2" type="ORF">MNBD_BACTEROID03-2205</name>
</gene>
<dbReference type="InterPro" id="IPR044023">
    <property type="entry name" value="Ig_7"/>
</dbReference>
<dbReference type="Pfam" id="PF13585">
    <property type="entry name" value="CHU_C"/>
    <property type="match status" value="1"/>
</dbReference>
<dbReference type="EMBL" id="UOEL01000150">
    <property type="protein sequence ID" value="VAW18267.1"/>
    <property type="molecule type" value="Genomic_DNA"/>
</dbReference>
<dbReference type="Pfam" id="PF19081">
    <property type="entry name" value="Ig_7"/>
    <property type="match status" value="1"/>
</dbReference>
<sequence length="751" mass="80213">MISQKLFKSIFQYLVFSCVLGLSNNLVAQCAGTDNTVTVCNKDQDVATRTFDLFANLGGAPTAGGTWMAVSGADSAALDDATGIVDLWAINRFGDHEFQYTNTACGESAIVTIELGGYPGEDNVNGGANACNNENDVNLYSFLGSNVGGQVQDFNGTWSEAAPTGFLDDNTFDATQVAPGEYTFLYTVDAVGTCPSRQSTIVLEVHKLPSIGTPVETVFCANEDFSTLTNFNLNQLLNGEDTNGTWSQNDVDLPNRFIDILDIYNNSGTGTYTYDYEILPSNFVCDIANISVSFQIQAVFEATISATDYCAGTPYIVNIAYDDTLVADGSYDIEYLVAASNGNYTLTASSNLSGGTGTFTMTLPAQVPLNETMDLTVIGITSPSGTLFCDLATTPQTTFSVLDIAGPPTIQAVADQTFCVNLFGATGPTLADIEITSTGNVVFFDTETSAAQLPDTMPLVNGEDYFLSSSDPTNSCVVAVRTRVEVVLITPTDPTTTDSTPVFCASDNPTLANLPITGDNNGTITWFDSPTGGNSLANTSALVDGTMYYATLLYDGGCESTNRIEVTPTVVGVDSASLQFTTLNVCALDDPTVADLIALEEVSSFDVVWYDQPENGNALQASGLLITGTVYYAESFDPITGCILPARMAVTVDLTNCDPEEYDFFIPDGFSPNGDGRNDTFFIPNIEAIFPDFTLEILNRYGISLFKGNINNPSWNGSSSNGTSPNGVYFYIINYNKVGSEPIQGRLYLNR</sequence>
<dbReference type="InterPro" id="IPR026341">
    <property type="entry name" value="T9SS_type_B"/>
</dbReference>
<accession>A0A3B0TXT2</accession>
<feature type="domain" description="Ig-like" evidence="1">
    <location>
        <begin position="491"/>
        <end position="570"/>
    </location>
</feature>
<protein>
    <submittedName>
        <fullName evidence="2">T1SS secreted agglutinin RTX</fullName>
    </submittedName>
</protein>
<name>A0A3B0TXT2_9ZZZZ</name>
<proteinExistence type="predicted"/>
<dbReference type="AlphaFoldDB" id="A0A3B0TXT2"/>
<dbReference type="NCBIfam" id="TIGR04131">
    <property type="entry name" value="Bac_Flav_CTERM"/>
    <property type="match status" value="1"/>
</dbReference>
<evidence type="ECO:0000313" key="2">
    <source>
        <dbReference type="EMBL" id="VAW18267.1"/>
    </source>
</evidence>
<organism evidence="2">
    <name type="scientific">hydrothermal vent metagenome</name>
    <dbReference type="NCBI Taxonomy" id="652676"/>
    <lineage>
        <taxon>unclassified sequences</taxon>
        <taxon>metagenomes</taxon>
        <taxon>ecological metagenomes</taxon>
    </lineage>
</organism>
<evidence type="ECO:0000259" key="1">
    <source>
        <dbReference type="Pfam" id="PF19081"/>
    </source>
</evidence>